<reference evidence="2 3" key="1">
    <citation type="journal article" date="2024" name="G3 (Bethesda)">
        <title>Genome assembly of Hibiscus sabdariffa L. provides insights into metabolisms of medicinal natural products.</title>
        <authorList>
            <person name="Kim T."/>
        </authorList>
    </citation>
    <scope>NUCLEOTIDE SEQUENCE [LARGE SCALE GENOMIC DNA]</scope>
    <source>
        <strain evidence="2">TK-2024</strain>
        <tissue evidence="2">Old leaves</tissue>
    </source>
</reference>
<dbReference type="EMBL" id="JBBPBM010000001">
    <property type="protein sequence ID" value="KAK8601727.1"/>
    <property type="molecule type" value="Genomic_DNA"/>
</dbReference>
<proteinExistence type="predicted"/>
<dbReference type="Proteomes" id="UP001472677">
    <property type="component" value="Unassembled WGS sequence"/>
</dbReference>
<comment type="caution">
    <text evidence="2">The sequence shown here is derived from an EMBL/GenBank/DDBJ whole genome shotgun (WGS) entry which is preliminary data.</text>
</comment>
<sequence>MRGRRNETLGKLGDCCDSSGVDESAKFGDPDGKYGEVCEVGELDVGEVCGLDELDDVGESAETLREPDEGQFEER</sequence>
<evidence type="ECO:0000256" key="1">
    <source>
        <dbReference type="SAM" id="MobiDB-lite"/>
    </source>
</evidence>
<name>A0ABR2GGP7_9ROSI</name>
<gene>
    <name evidence="2" type="ORF">V6N12_051554</name>
</gene>
<evidence type="ECO:0000313" key="3">
    <source>
        <dbReference type="Proteomes" id="UP001472677"/>
    </source>
</evidence>
<evidence type="ECO:0000313" key="2">
    <source>
        <dbReference type="EMBL" id="KAK8601727.1"/>
    </source>
</evidence>
<feature type="compositionally biased region" description="Basic and acidic residues" evidence="1">
    <location>
        <begin position="62"/>
        <end position="75"/>
    </location>
</feature>
<keyword evidence="3" id="KW-1185">Reference proteome</keyword>
<feature type="region of interest" description="Disordered" evidence="1">
    <location>
        <begin position="55"/>
        <end position="75"/>
    </location>
</feature>
<organism evidence="2 3">
    <name type="scientific">Hibiscus sabdariffa</name>
    <name type="common">roselle</name>
    <dbReference type="NCBI Taxonomy" id="183260"/>
    <lineage>
        <taxon>Eukaryota</taxon>
        <taxon>Viridiplantae</taxon>
        <taxon>Streptophyta</taxon>
        <taxon>Embryophyta</taxon>
        <taxon>Tracheophyta</taxon>
        <taxon>Spermatophyta</taxon>
        <taxon>Magnoliopsida</taxon>
        <taxon>eudicotyledons</taxon>
        <taxon>Gunneridae</taxon>
        <taxon>Pentapetalae</taxon>
        <taxon>rosids</taxon>
        <taxon>malvids</taxon>
        <taxon>Malvales</taxon>
        <taxon>Malvaceae</taxon>
        <taxon>Malvoideae</taxon>
        <taxon>Hibiscus</taxon>
    </lineage>
</organism>
<accession>A0ABR2GGP7</accession>
<protein>
    <submittedName>
        <fullName evidence="2">Uncharacterized protein</fullName>
    </submittedName>
</protein>